<dbReference type="OrthoDB" id="26849at2157"/>
<evidence type="ECO:0000313" key="3">
    <source>
        <dbReference type="Proteomes" id="UP000005867"/>
    </source>
</evidence>
<dbReference type="EMBL" id="CP003098">
    <property type="protein sequence ID" value="AET33665.1"/>
    <property type="molecule type" value="Genomic_DNA"/>
</dbReference>
<protein>
    <submittedName>
        <fullName evidence="2">Uncharacterized protein</fullName>
    </submittedName>
</protein>
<keyword evidence="1" id="KW-0812">Transmembrane</keyword>
<keyword evidence="1" id="KW-0472">Membrane</keyword>
<name>G7VBP8_9CREN</name>
<dbReference type="BioCyc" id="PSP1104324:GJSN-2224-MONOMER"/>
<organism evidence="2 3">
    <name type="scientific">Pyrobaculum ferrireducens</name>
    <dbReference type="NCBI Taxonomy" id="1104324"/>
    <lineage>
        <taxon>Archaea</taxon>
        <taxon>Thermoproteota</taxon>
        <taxon>Thermoprotei</taxon>
        <taxon>Thermoproteales</taxon>
        <taxon>Thermoproteaceae</taxon>
        <taxon>Pyrobaculum</taxon>
    </lineage>
</organism>
<evidence type="ECO:0000256" key="1">
    <source>
        <dbReference type="SAM" id="Phobius"/>
    </source>
</evidence>
<keyword evidence="3" id="KW-1185">Reference proteome</keyword>
<accession>G7VBP8</accession>
<keyword evidence="1" id="KW-1133">Transmembrane helix</keyword>
<dbReference type="AlphaFoldDB" id="G7VBP8"/>
<proteinExistence type="predicted"/>
<feature type="transmembrane region" description="Helical" evidence="1">
    <location>
        <begin position="51"/>
        <end position="75"/>
    </location>
</feature>
<dbReference type="GeneID" id="11593877"/>
<evidence type="ECO:0000313" key="2">
    <source>
        <dbReference type="EMBL" id="AET33665.1"/>
    </source>
</evidence>
<dbReference type="KEGG" id="pyr:P186_2273"/>
<sequence>MPTADDIRKRIVEHGMSINDRVIAALPPRYGLMVEQIRSISRAYKNDLDTFLANLSTVKSLDILVIYLALLAVLYKHKALGDDELRKLGEAFERYVYDVFSASRARKALEEAGVEREVANDAIFNVVRALNITGNKYKSAYLWVARQRKISHFENSIRALLFRNEGGSRVGRGVKLFLRLFIHDSNIPLAIKIAYTHEHKKYILHGDIYTALVTLRSGAFEDVASLTAEKVKARVARRLLCEAREGGQRCREVVIRLESVRGLVRHVGKISGDPLLYERGAYDIGINYCRDLKCDICPIKDVCRRYTFVRLK</sequence>
<gene>
    <name evidence="2" type="ORF">P186_2273</name>
</gene>
<dbReference type="HOGENOM" id="CLU_904953_0_0_2"/>
<dbReference type="STRING" id="1104324.P186_2273"/>
<reference evidence="2 3" key="1">
    <citation type="journal article" date="2012" name="J. Bacteriol.">
        <title>Complete genome sequence of strain 1860, a crenarchaeon of the genus pyrobaculum able to grow with various electron acceptors.</title>
        <authorList>
            <person name="Mardanov A.V."/>
            <person name="Gumerov V.M."/>
            <person name="Slobodkina G.B."/>
            <person name="Beletsky A.V."/>
            <person name="Bonch-Osmolovskaya E.A."/>
            <person name="Ravin N.V."/>
            <person name="Skryabin K.G."/>
        </authorList>
    </citation>
    <scope>NUCLEOTIDE SEQUENCE [LARGE SCALE GENOMIC DNA]</scope>
    <source>
        <strain evidence="2 3">1860</strain>
    </source>
</reference>
<dbReference type="Proteomes" id="UP000005867">
    <property type="component" value="Chromosome"/>
</dbReference>
<dbReference type="RefSeq" id="WP_014289490.1">
    <property type="nucleotide sequence ID" value="NC_016645.1"/>
</dbReference>
<dbReference type="eggNOG" id="arCOG05459">
    <property type="taxonomic scope" value="Archaea"/>
</dbReference>